<dbReference type="PROSITE" id="PS51000">
    <property type="entry name" value="HTH_DEOR_2"/>
    <property type="match status" value="1"/>
</dbReference>
<dbReference type="PANTHER" id="PTHR30146">
    <property type="entry name" value="LACI-RELATED TRANSCRIPTIONAL REPRESSOR"/>
    <property type="match status" value="1"/>
</dbReference>
<keyword evidence="1" id="KW-0805">Transcription regulation</keyword>
<dbReference type="SMART" id="SM00420">
    <property type="entry name" value="HTH_DEOR"/>
    <property type="match status" value="1"/>
</dbReference>
<gene>
    <name evidence="5" type="ORF">HDA42_005152</name>
</gene>
<accession>A0A7W3NSK2</accession>
<dbReference type="SUPFAM" id="SSF46785">
    <property type="entry name" value="Winged helix' DNA-binding domain"/>
    <property type="match status" value="1"/>
</dbReference>
<dbReference type="InterPro" id="IPR046335">
    <property type="entry name" value="LacI/GalR-like_sensor"/>
</dbReference>
<dbReference type="InterPro" id="IPR018356">
    <property type="entry name" value="Tscrpt_reg_HTH_DeoR_CS"/>
</dbReference>
<dbReference type="Gene3D" id="1.10.10.10">
    <property type="entry name" value="Winged helix-like DNA-binding domain superfamily/Winged helix DNA-binding domain"/>
    <property type="match status" value="1"/>
</dbReference>
<evidence type="ECO:0000256" key="2">
    <source>
        <dbReference type="ARBA" id="ARBA00023125"/>
    </source>
</evidence>
<dbReference type="PROSITE" id="PS00894">
    <property type="entry name" value="HTH_DEOR_1"/>
    <property type="match status" value="1"/>
</dbReference>
<evidence type="ECO:0000256" key="1">
    <source>
        <dbReference type="ARBA" id="ARBA00023015"/>
    </source>
</evidence>
<organism evidence="5 6">
    <name type="scientific">Streptomyces murinus</name>
    <dbReference type="NCBI Taxonomy" id="33900"/>
    <lineage>
        <taxon>Bacteria</taxon>
        <taxon>Bacillati</taxon>
        <taxon>Actinomycetota</taxon>
        <taxon>Actinomycetes</taxon>
        <taxon>Kitasatosporales</taxon>
        <taxon>Streptomycetaceae</taxon>
        <taxon>Streptomyces</taxon>
    </lineage>
</organism>
<dbReference type="InterPro" id="IPR001034">
    <property type="entry name" value="DeoR_HTH"/>
</dbReference>
<dbReference type="AlphaFoldDB" id="A0A7W3NSK2"/>
<dbReference type="Proteomes" id="UP000577386">
    <property type="component" value="Unassembled WGS sequence"/>
</dbReference>
<dbReference type="CDD" id="cd06267">
    <property type="entry name" value="PBP1_LacI_sugar_binding-like"/>
    <property type="match status" value="1"/>
</dbReference>
<keyword evidence="6" id="KW-1185">Reference proteome</keyword>
<evidence type="ECO:0000259" key="4">
    <source>
        <dbReference type="PROSITE" id="PS51000"/>
    </source>
</evidence>
<evidence type="ECO:0000256" key="3">
    <source>
        <dbReference type="ARBA" id="ARBA00023163"/>
    </source>
</evidence>
<comment type="caution">
    <text evidence="5">The sequence shown here is derived from an EMBL/GenBank/DDBJ whole genome shotgun (WGS) entry which is preliminary data.</text>
</comment>
<protein>
    <submittedName>
        <fullName evidence="5">DNA-binding LacI/PurR family transcriptional regulator</fullName>
    </submittedName>
</protein>
<dbReference type="PANTHER" id="PTHR30146:SF155">
    <property type="entry name" value="ALANINE RACEMASE"/>
    <property type="match status" value="1"/>
</dbReference>
<keyword evidence="3" id="KW-0804">Transcription</keyword>
<dbReference type="SUPFAM" id="SSF53822">
    <property type="entry name" value="Periplasmic binding protein-like I"/>
    <property type="match status" value="1"/>
</dbReference>
<dbReference type="PRINTS" id="PR00037">
    <property type="entry name" value="HTHLACR"/>
</dbReference>
<dbReference type="Pfam" id="PF08220">
    <property type="entry name" value="HTH_DeoR"/>
    <property type="match status" value="1"/>
</dbReference>
<evidence type="ECO:0000313" key="5">
    <source>
        <dbReference type="EMBL" id="MBA9055974.1"/>
    </source>
</evidence>
<feature type="domain" description="HTH deoR-type" evidence="4">
    <location>
        <begin position="4"/>
        <end position="59"/>
    </location>
</feature>
<dbReference type="Pfam" id="PF13377">
    <property type="entry name" value="Peripla_BP_3"/>
    <property type="match status" value="1"/>
</dbReference>
<sequence>MMLSPDRHDLLLAHLREHGSARISDLVGLLGVSDVTVRRDVEALEREGLVRRFHGGVALDRRAATTGQDPERAPDALRLGLLLPNGPYFREVLEGAREAASELNAELTLAFSDYQPEQDLVAIRRHLDDGVDGLLLAPPTLENSRHTRFEERLRELRIPVVLVERELRSTTLVDRLDHVVTDHQAGARLAVEHLARLGHRRIALMVKDLGPTAPAVRLGYTHALRALGLDQDTPVHLVPQRETSPHTEQRIDEVLDDLRAQGATAVLAHGDAEAIVLLQLAAQRGIRVPQDLAIISYDDEVAALASVPLTAVAPPKRALGRKGIELLTSRLRSPRPLPVHHLTLQPALAVRASCGRGAGGRGRRGY</sequence>
<proteinExistence type="predicted"/>
<dbReference type="InterPro" id="IPR036388">
    <property type="entry name" value="WH-like_DNA-bd_sf"/>
</dbReference>
<dbReference type="Gene3D" id="3.40.50.2300">
    <property type="match status" value="2"/>
</dbReference>
<name>A0A7W3NSK2_STRMR</name>
<dbReference type="InterPro" id="IPR036390">
    <property type="entry name" value="WH_DNA-bd_sf"/>
</dbReference>
<dbReference type="EMBL" id="JACJIJ010000002">
    <property type="protein sequence ID" value="MBA9055974.1"/>
    <property type="molecule type" value="Genomic_DNA"/>
</dbReference>
<evidence type="ECO:0000313" key="6">
    <source>
        <dbReference type="Proteomes" id="UP000577386"/>
    </source>
</evidence>
<reference evidence="5 6" key="1">
    <citation type="submission" date="2020-08" db="EMBL/GenBank/DDBJ databases">
        <title>Sequencing the genomes of 1000 actinobacteria strains.</title>
        <authorList>
            <person name="Klenk H.-P."/>
        </authorList>
    </citation>
    <scope>NUCLEOTIDE SEQUENCE [LARGE SCALE GENOMIC DNA]</scope>
    <source>
        <strain evidence="5 6">DSM 41827</strain>
    </source>
</reference>
<dbReference type="GO" id="GO:0003700">
    <property type="term" value="F:DNA-binding transcription factor activity"/>
    <property type="evidence" value="ECO:0007669"/>
    <property type="project" value="InterPro"/>
</dbReference>
<keyword evidence="2 5" id="KW-0238">DNA-binding</keyword>
<dbReference type="InterPro" id="IPR028082">
    <property type="entry name" value="Peripla_BP_I"/>
</dbReference>
<dbReference type="GO" id="GO:0000976">
    <property type="term" value="F:transcription cis-regulatory region binding"/>
    <property type="evidence" value="ECO:0007669"/>
    <property type="project" value="TreeGrafter"/>
</dbReference>